<proteinExistence type="predicted"/>
<dbReference type="AlphaFoldDB" id="A0AAF0R4V3"/>
<name>A0AAF0R4V3_SOLVR</name>
<keyword evidence="2" id="KW-1185">Reference proteome</keyword>
<dbReference type="EMBL" id="CP133617">
    <property type="protein sequence ID" value="WMV31931.1"/>
    <property type="molecule type" value="Genomic_DNA"/>
</dbReference>
<evidence type="ECO:0000313" key="1">
    <source>
        <dbReference type="EMBL" id="WMV31931.1"/>
    </source>
</evidence>
<protein>
    <submittedName>
        <fullName evidence="1">Uncharacterized protein</fullName>
    </submittedName>
</protein>
<sequence length="101" mass="11404">MGKFNWSVHDLTAPVLDIFTKGKPVKASLQANIIGTTGKNRMWTHLERQAEGQVKGMGEKQIEVDEKILRAQRLSIAGNEEAMTKYYREYDKAFGTVTTTE</sequence>
<evidence type="ECO:0000313" key="2">
    <source>
        <dbReference type="Proteomes" id="UP001234989"/>
    </source>
</evidence>
<accession>A0AAF0R4V3</accession>
<organism evidence="1 2">
    <name type="scientific">Solanum verrucosum</name>
    <dbReference type="NCBI Taxonomy" id="315347"/>
    <lineage>
        <taxon>Eukaryota</taxon>
        <taxon>Viridiplantae</taxon>
        <taxon>Streptophyta</taxon>
        <taxon>Embryophyta</taxon>
        <taxon>Tracheophyta</taxon>
        <taxon>Spermatophyta</taxon>
        <taxon>Magnoliopsida</taxon>
        <taxon>eudicotyledons</taxon>
        <taxon>Gunneridae</taxon>
        <taxon>Pentapetalae</taxon>
        <taxon>asterids</taxon>
        <taxon>lamiids</taxon>
        <taxon>Solanales</taxon>
        <taxon>Solanaceae</taxon>
        <taxon>Solanoideae</taxon>
        <taxon>Solaneae</taxon>
        <taxon>Solanum</taxon>
    </lineage>
</organism>
<dbReference type="Proteomes" id="UP001234989">
    <property type="component" value="Chromosome 6"/>
</dbReference>
<reference evidence="1" key="1">
    <citation type="submission" date="2023-08" db="EMBL/GenBank/DDBJ databases">
        <title>A de novo genome assembly of Solanum verrucosum Schlechtendal, a Mexican diploid species geographically isolated from the other diploid A-genome species in potato relatives.</title>
        <authorList>
            <person name="Hosaka K."/>
        </authorList>
    </citation>
    <scope>NUCLEOTIDE SEQUENCE</scope>
    <source>
        <tissue evidence="1">Young leaves</tissue>
    </source>
</reference>
<gene>
    <name evidence="1" type="ORF">MTR67_025316</name>
</gene>